<dbReference type="InterPro" id="IPR005146">
    <property type="entry name" value="B3/B4_tRNA-bd"/>
</dbReference>
<protein>
    <recommendedName>
        <fullName evidence="14">Phenylalanine--tRNA ligase beta subunit</fullName>
        <ecNumber evidence="14">6.1.1.20</ecNumber>
    </recommendedName>
    <alternativeName>
        <fullName evidence="14">Phenylalanyl-tRNA synthetase beta subunit</fullName>
        <shortName evidence="14">PheRS</shortName>
    </alternativeName>
</protein>
<dbReference type="GO" id="GO:0000287">
    <property type="term" value="F:magnesium ion binding"/>
    <property type="evidence" value="ECO:0007669"/>
    <property type="project" value="UniProtKB-UniRule"/>
</dbReference>
<evidence type="ECO:0000256" key="4">
    <source>
        <dbReference type="ARBA" id="ARBA00022555"/>
    </source>
</evidence>
<dbReference type="Pfam" id="PF03147">
    <property type="entry name" value="FDX-ACB"/>
    <property type="match status" value="1"/>
</dbReference>
<keyword evidence="5 14" id="KW-0436">Ligase</keyword>
<dbReference type="GO" id="GO:0000049">
    <property type="term" value="F:tRNA binding"/>
    <property type="evidence" value="ECO:0007669"/>
    <property type="project" value="UniProtKB-UniRule"/>
</dbReference>
<dbReference type="InterPro" id="IPR045864">
    <property type="entry name" value="aa-tRNA-synth_II/BPL/LPL"/>
</dbReference>
<dbReference type="SUPFAM" id="SSF54991">
    <property type="entry name" value="Anticodon-binding domain of PheRS"/>
    <property type="match status" value="1"/>
</dbReference>
<feature type="binding site" evidence="14">
    <location>
        <position position="468"/>
    </location>
    <ligand>
        <name>Mg(2+)</name>
        <dbReference type="ChEBI" id="CHEBI:18420"/>
        <note>shared with alpha subunit</note>
    </ligand>
</feature>
<dbReference type="InterPro" id="IPR009061">
    <property type="entry name" value="DNA-bd_dom_put_sf"/>
</dbReference>
<keyword evidence="11 14" id="KW-0648">Protein biosynthesis</keyword>
<feature type="binding site" evidence="14">
    <location>
        <position position="458"/>
    </location>
    <ligand>
        <name>Mg(2+)</name>
        <dbReference type="ChEBI" id="CHEBI:18420"/>
        <note>shared with alpha subunit</note>
    </ligand>
</feature>
<dbReference type="GO" id="GO:0006432">
    <property type="term" value="P:phenylalanyl-tRNA aminoacylation"/>
    <property type="evidence" value="ECO:0007669"/>
    <property type="project" value="UniProtKB-UniRule"/>
</dbReference>
<evidence type="ECO:0000256" key="8">
    <source>
        <dbReference type="ARBA" id="ARBA00022840"/>
    </source>
</evidence>
<dbReference type="SMART" id="SM00896">
    <property type="entry name" value="FDX-ACB"/>
    <property type="match status" value="1"/>
</dbReference>
<dbReference type="PROSITE" id="PS50886">
    <property type="entry name" value="TRBD"/>
    <property type="match status" value="1"/>
</dbReference>
<evidence type="ECO:0000256" key="9">
    <source>
        <dbReference type="ARBA" id="ARBA00022842"/>
    </source>
</evidence>
<accession>A0A832LWC8</accession>
<evidence type="ECO:0000313" key="19">
    <source>
        <dbReference type="EMBL" id="HGV55532.1"/>
    </source>
</evidence>
<dbReference type="Gene3D" id="2.40.50.140">
    <property type="entry name" value="Nucleic acid-binding proteins"/>
    <property type="match status" value="1"/>
</dbReference>
<name>A0A832LWC8_9BACT</name>
<dbReference type="InterPro" id="IPR020825">
    <property type="entry name" value="Phe-tRNA_synthase-like_B3/B4"/>
</dbReference>
<evidence type="ECO:0000259" key="18">
    <source>
        <dbReference type="PROSITE" id="PS51483"/>
    </source>
</evidence>
<dbReference type="SUPFAM" id="SSF50249">
    <property type="entry name" value="Nucleic acid-binding proteins"/>
    <property type="match status" value="1"/>
</dbReference>
<evidence type="ECO:0000256" key="14">
    <source>
        <dbReference type="HAMAP-Rule" id="MF_00283"/>
    </source>
</evidence>
<dbReference type="InterPro" id="IPR004532">
    <property type="entry name" value="Phe-tRNA-ligase_IIc_bsu_bact"/>
</dbReference>
<dbReference type="Gene3D" id="3.30.70.380">
    <property type="entry name" value="Ferrodoxin-fold anticodon-binding domain"/>
    <property type="match status" value="1"/>
</dbReference>
<sequence>MRGKGVRVPISWLSEFVDLKGDPYKIADLLTLAGHEVEEIIDPYERLGELITVQILEVINPEDLQETCLCRVTDGKNVFEVLTTAKHIVRPGLIVALAKAGSLTFTQQKVEVKTIRGYRSEGMFLSPFEAGLSEERDTLLTFVEGTKIGESIYKVLGVSEPVLEIAITPNRGDLLSVYGIGRELSLITGWELKPLVFEEALKEGIPFPGKIKILDEDSCFRYVGRYGKGIRVGESPFFILKRLFLCNQRPINNLVDITNYVLLELGQPLHAFDWRKIKGGEILIRRAKPNETLLMLDGVERRFTEEDLVIADREKALVLAGVMGGEESGVTSETEEIFLEAAWFNPKRIRLTGQRHRLTTESSYRFERGVDPEGVYLGILRATELIKKILNPEVFSEIVDLYPRPFEAPTIELSRKKLIKVLGFEIESEKVESLLGKLGEFQVSGEIYKVKPFSYRQDLTIPEDLVEEVARLYGYDKIPVTMPEAELSAKGLSRELQFVNQIRDILRGLGFYEVITYSFINPESLKKLNLPLGDRRLNFLKLANPISPALSVMRTTLLPGLLEVARFNAHREVEDLRIFEVGKVFYPASELSEERETLGLLLKGYQGKPFWGQTSQNLDVFDLKGILEELFSFLRIPLLLVPFSVEPFLKRGISFDIYLEDKKVGFAGEIKRVILEEFDLRGPLFVAEIDLVSLLNYQKGAERSLFIRKPPKYPSTFRDIACILDKKISYREIMDFMKNLEVPYLERVELVALYMGDPIPPGKKSISLRFWYRSEERTLKDEEVEEIHRKVAKKLFEHFGARPR</sequence>
<dbReference type="SUPFAM" id="SSF46955">
    <property type="entry name" value="Putative DNA-binding domain"/>
    <property type="match status" value="1"/>
</dbReference>
<dbReference type="EMBL" id="DSZU01000097">
    <property type="protein sequence ID" value="HGV55532.1"/>
    <property type="molecule type" value="Genomic_DNA"/>
</dbReference>
<dbReference type="NCBIfam" id="TIGR00472">
    <property type="entry name" value="pheT_bact"/>
    <property type="match status" value="1"/>
</dbReference>
<evidence type="ECO:0000256" key="3">
    <source>
        <dbReference type="ARBA" id="ARBA00011209"/>
    </source>
</evidence>
<feature type="domain" description="FDX-ACB" evidence="17">
    <location>
        <begin position="711"/>
        <end position="804"/>
    </location>
</feature>
<dbReference type="GO" id="GO:0004826">
    <property type="term" value="F:phenylalanine-tRNA ligase activity"/>
    <property type="evidence" value="ECO:0007669"/>
    <property type="project" value="UniProtKB-UniRule"/>
</dbReference>
<dbReference type="HAMAP" id="MF_00283">
    <property type="entry name" value="Phe_tRNA_synth_beta1"/>
    <property type="match status" value="1"/>
</dbReference>
<evidence type="ECO:0000256" key="10">
    <source>
        <dbReference type="ARBA" id="ARBA00022884"/>
    </source>
</evidence>
<dbReference type="InterPro" id="IPR045060">
    <property type="entry name" value="Phe-tRNA-ligase_IIc_bsu"/>
</dbReference>
<dbReference type="PROSITE" id="PS51483">
    <property type="entry name" value="B5"/>
    <property type="match status" value="1"/>
</dbReference>
<dbReference type="InterPro" id="IPR012340">
    <property type="entry name" value="NA-bd_OB-fold"/>
</dbReference>
<evidence type="ECO:0000256" key="15">
    <source>
        <dbReference type="PROSITE-ProRule" id="PRU00209"/>
    </source>
</evidence>
<keyword evidence="10 15" id="KW-0694">RNA-binding</keyword>
<comment type="caution">
    <text evidence="19">The sequence shown here is derived from an EMBL/GenBank/DDBJ whole genome shotgun (WGS) entry which is preliminary data.</text>
</comment>
<gene>
    <name evidence="14" type="primary">pheT</name>
    <name evidence="19" type="ORF">ENT73_05550</name>
</gene>
<comment type="subunit">
    <text evidence="3 14">Tetramer of two alpha and two beta subunits.</text>
</comment>
<dbReference type="InterPro" id="IPR005121">
    <property type="entry name" value="Fdx_antiC-bd"/>
</dbReference>
<evidence type="ECO:0000259" key="17">
    <source>
        <dbReference type="PROSITE" id="PS51447"/>
    </source>
</evidence>
<keyword evidence="12 14" id="KW-0030">Aminoacyl-tRNA synthetase</keyword>
<proteinExistence type="inferred from homology"/>
<evidence type="ECO:0000259" key="16">
    <source>
        <dbReference type="PROSITE" id="PS50886"/>
    </source>
</evidence>
<keyword evidence="7 14" id="KW-0547">Nucleotide-binding</keyword>
<keyword evidence="4 15" id="KW-0820">tRNA-binding</keyword>
<evidence type="ECO:0000256" key="2">
    <source>
        <dbReference type="ARBA" id="ARBA00008653"/>
    </source>
</evidence>
<evidence type="ECO:0000256" key="12">
    <source>
        <dbReference type="ARBA" id="ARBA00023146"/>
    </source>
</evidence>
<feature type="binding site" evidence="14">
    <location>
        <position position="467"/>
    </location>
    <ligand>
        <name>Mg(2+)</name>
        <dbReference type="ChEBI" id="CHEBI:18420"/>
        <note>shared with alpha subunit</note>
    </ligand>
</feature>
<dbReference type="InterPro" id="IPR005147">
    <property type="entry name" value="tRNA_synthase_B5-dom"/>
</dbReference>
<comment type="subcellular location">
    <subcellularLocation>
        <location evidence="1 14">Cytoplasm</location>
    </subcellularLocation>
</comment>
<evidence type="ECO:0000256" key="7">
    <source>
        <dbReference type="ARBA" id="ARBA00022741"/>
    </source>
</evidence>
<feature type="domain" description="B5" evidence="18">
    <location>
        <begin position="406"/>
        <end position="480"/>
    </location>
</feature>
<evidence type="ECO:0000256" key="5">
    <source>
        <dbReference type="ARBA" id="ARBA00022598"/>
    </source>
</evidence>
<dbReference type="GO" id="GO:0009328">
    <property type="term" value="C:phenylalanine-tRNA ligase complex"/>
    <property type="evidence" value="ECO:0007669"/>
    <property type="project" value="TreeGrafter"/>
</dbReference>
<dbReference type="SMART" id="SM00874">
    <property type="entry name" value="B5"/>
    <property type="match status" value="1"/>
</dbReference>
<reference evidence="19" key="1">
    <citation type="journal article" date="2020" name="mSystems">
        <title>Genome- and Community-Level Interaction Insights into Carbon Utilization and Element Cycling Functions of Hydrothermarchaeota in Hydrothermal Sediment.</title>
        <authorList>
            <person name="Zhou Z."/>
            <person name="Liu Y."/>
            <person name="Xu W."/>
            <person name="Pan J."/>
            <person name="Luo Z.H."/>
            <person name="Li M."/>
        </authorList>
    </citation>
    <scope>NUCLEOTIDE SEQUENCE [LARGE SCALE GENOMIC DNA]</scope>
    <source>
        <strain evidence="19">SpSt-605</strain>
    </source>
</reference>
<comment type="similarity">
    <text evidence="2 14">Belongs to the phenylalanyl-tRNA synthetase beta subunit family. Type 1 subfamily.</text>
</comment>
<dbReference type="EC" id="6.1.1.20" evidence="14"/>
<dbReference type="SMART" id="SM00873">
    <property type="entry name" value="B3_4"/>
    <property type="match status" value="1"/>
</dbReference>
<feature type="domain" description="TRNA-binding" evidence="16">
    <location>
        <begin position="44"/>
        <end position="153"/>
    </location>
</feature>
<keyword evidence="14" id="KW-0963">Cytoplasm</keyword>
<organism evidence="19">
    <name type="scientific">Caldimicrobium thiodismutans</name>
    <dbReference type="NCBI Taxonomy" id="1653476"/>
    <lineage>
        <taxon>Bacteria</taxon>
        <taxon>Pseudomonadati</taxon>
        <taxon>Thermodesulfobacteriota</taxon>
        <taxon>Thermodesulfobacteria</taxon>
        <taxon>Thermodesulfobacteriales</taxon>
        <taxon>Thermodesulfobacteriaceae</taxon>
        <taxon>Caldimicrobium</taxon>
    </lineage>
</organism>
<dbReference type="Pfam" id="PF03484">
    <property type="entry name" value="B5"/>
    <property type="match status" value="1"/>
</dbReference>
<dbReference type="PROSITE" id="PS51447">
    <property type="entry name" value="FDX_ACB"/>
    <property type="match status" value="1"/>
</dbReference>
<evidence type="ECO:0000256" key="1">
    <source>
        <dbReference type="ARBA" id="ARBA00004496"/>
    </source>
</evidence>
<keyword evidence="9 14" id="KW-0460">Magnesium</keyword>
<dbReference type="InterPro" id="IPR002547">
    <property type="entry name" value="tRNA-bd_dom"/>
</dbReference>
<comment type="catalytic activity">
    <reaction evidence="13 14">
        <text>tRNA(Phe) + L-phenylalanine + ATP = L-phenylalanyl-tRNA(Phe) + AMP + diphosphate + H(+)</text>
        <dbReference type="Rhea" id="RHEA:19413"/>
        <dbReference type="Rhea" id="RHEA-COMP:9668"/>
        <dbReference type="Rhea" id="RHEA-COMP:9699"/>
        <dbReference type="ChEBI" id="CHEBI:15378"/>
        <dbReference type="ChEBI" id="CHEBI:30616"/>
        <dbReference type="ChEBI" id="CHEBI:33019"/>
        <dbReference type="ChEBI" id="CHEBI:58095"/>
        <dbReference type="ChEBI" id="CHEBI:78442"/>
        <dbReference type="ChEBI" id="CHEBI:78531"/>
        <dbReference type="ChEBI" id="CHEBI:456215"/>
        <dbReference type="EC" id="6.1.1.20"/>
    </reaction>
</comment>
<dbReference type="Gene3D" id="3.30.930.10">
    <property type="entry name" value="Bira Bifunctional Protein, Domain 2"/>
    <property type="match status" value="1"/>
</dbReference>
<dbReference type="Gene3D" id="3.50.40.10">
    <property type="entry name" value="Phenylalanyl-trna Synthetase, Chain B, domain 3"/>
    <property type="match status" value="1"/>
</dbReference>
<dbReference type="SUPFAM" id="SSF55681">
    <property type="entry name" value="Class II aaRS and biotin synthetases"/>
    <property type="match status" value="1"/>
</dbReference>
<dbReference type="InterPro" id="IPR041616">
    <property type="entry name" value="PheRS_beta_core"/>
</dbReference>
<evidence type="ECO:0000256" key="6">
    <source>
        <dbReference type="ARBA" id="ARBA00022723"/>
    </source>
</evidence>
<keyword evidence="6 14" id="KW-0479">Metal-binding</keyword>
<dbReference type="InterPro" id="IPR036690">
    <property type="entry name" value="Fdx_antiC-bd_sf"/>
</dbReference>
<dbReference type="PANTHER" id="PTHR10947">
    <property type="entry name" value="PHENYLALANYL-TRNA SYNTHETASE BETA CHAIN AND LEUCINE-RICH REPEAT-CONTAINING PROTEIN 47"/>
    <property type="match status" value="1"/>
</dbReference>
<dbReference type="Pfam" id="PF17759">
    <property type="entry name" value="tRNA_synthFbeta"/>
    <property type="match status" value="1"/>
</dbReference>
<dbReference type="GO" id="GO:0005524">
    <property type="term" value="F:ATP binding"/>
    <property type="evidence" value="ECO:0007669"/>
    <property type="project" value="UniProtKB-UniRule"/>
</dbReference>
<comment type="cofactor">
    <cofactor evidence="14">
        <name>Mg(2+)</name>
        <dbReference type="ChEBI" id="CHEBI:18420"/>
    </cofactor>
    <text evidence="14">Binds 2 magnesium ions per tetramer.</text>
</comment>
<dbReference type="AlphaFoldDB" id="A0A832LWC8"/>
<dbReference type="PANTHER" id="PTHR10947:SF0">
    <property type="entry name" value="PHENYLALANINE--TRNA LIGASE BETA SUBUNIT"/>
    <property type="match status" value="1"/>
</dbReference>
<dbReference type="SUPFAM" id="SSF56037">
    <property type="entry name" value="PheT/TilS domain"/>
    <property type="match status" value="1"/>
</dbReference>
<keyword evidence="8 14" id="KW-0067">ATP-binding</keyword>
<dbReference type="CDD" id="cd00769">
    <property type="entry name" value="PheRS_beta_core"/>
    <property type="match status" value="1"/>
</dbReference>
<dbReference type="Pfam" id="PF03483">
    <property type="entry name" value="B3_4"/>
    <property type="match status" value="1"/>
</dbReference>
<evidence type="ECO:0000256" key="11">
    <source>
        <dbReference type="ARBA" id="ARBA00022917"/>
    </source>
</evidence>
<evidence type="ECO:0000256" key="13">
    <source>
        <dbReference type="ARBA" id="ARBA00049255"/>
    </source>
</evidence>
<feature type="binding site" evidence="14">
    <location>
        <position position="464"/>
    </location>
    <ligand>
        <name>Mg(2+)</name>
        <dbReference type="ChEBI" id="CHEBI:18420"/>
        <note>shared with alpha subunit</note>
    </ligand>
</feature>
<dbReference type="Gene3D" id="3.30.56.10">
    <property type="match status" value="2"/>
</dbReference>